<comment type="similarity">
    <text evidence="1">Belongs to the SH3BGR family.</text>
</comment>
<feature type="region of interest" description="Disordered" evidence="2">
    <location>
        <begin position="104"/>
        <end position="499"/>
    </location>
</feature>
<dbReference type="InterPro" id="IPR006993">
    <property type="entry name" value="Glut_rich_SH3-bd"/>
</dbReference>
<dbReference type="Gene3D" id="3.40.30.10">
    <property type="entry name" value="Glutaredoxin"/>
    <property type="match status" value="1"/>
</dbReference>
<feature type="compositionally biased region" description="Basic and acidic residues" evidence="2">
    <location>
        <begin position="185"/>
        <end position="198"/>
    </location>
</feature>
<reference evidence="3" key="1">
    <citation type="journal article" date="2023" name="Genome Biol. Evol.">
        <title>First Whole Genome Sequence and Flow Cytometry Genome Size Data for the Lichen-Forming Fungus Ramalina farinacea (Ascomycota).</title>
        <authorList>
            <person name="Llewellyn T."/>
            <person name="Mian S."/>
            <person name="Hill R."/>
            <person name="Leitch I.J."/>
            <person name="Gaya E."/>
        </authorList>
    </citation>
    <scope>NUCLEOTIDE SEQUENCE</scope>
    <source>
        <strain evidence="3">LIQ254RAFAR</strain>
    </source>
</reference>
<keyword evidence="4" id="KW-1185">Reference proteome</keyword>
<dbReference type="EMBL" id="JAPUFD010000014">
    <property type="protein sequence ID" value="MDI1491293.1"/>
    <property type="molecule type" value="Genomic_DNA"/>
</dbReference>
<gene>
    <name evidence="3" type="ORF">OHK93_002502</name>
</gene>
<dbReference type="Proteomes" id="UP001161017">
    <property type="component" value="Unassembled WGS sequence"/>
</dbReference>
<organism evidence="3 4">
    <name type="scientific">Ramalina farinacea</name>
    <dbReference type="NCBI Taxonomy" id="258253"/>
    <lineage>
        <taxon>Eukaryota</taxon>
        <taxon>Fungi</taxon>
        <taxon>Dikarya</taxon>
        <taxon>Ascomycota</taxon>
        <taxon>Pezizomycotina</taxon>
        <taxon>Lecanoromycetes</taxon>
        <taxon>OSLEUM clade</taxon>
        <taxon>Lecanoromycetidae</taxon>
        <taxon>Lecanorales</taxon>
        <taxon>Lecanorineae</taxon>
        <taxon>Ramalinaceae</taxon>
        <taxon>Ramalina</taxon>
    </lineage>
</organism>
<evidence type="ECO:0000313" key="3">
    <source>
        <dbReference type="EMBL" id="MDI1491293.1"/>
    </source>
</evidence>
<dbReference type="SUPFAM" id="SSF52833">
    <property type="entry name" value="Thioredoxin-like"/>
    <property type="match status" value="1"/>
</dbReference>
<sequence length="499" mass="50688">MADSTPKSYHTDPQLYLYTSLTSGSSQIVTATSRLQTILNANKIPFQALDVATDEKARMLWGRRAGKRKMPGLVRMGMILGDLEQVEEWNEYGEIKENLSFAPATASASTPTPSAASTPSKAPPKQSATTASAPSSSTPSTRSTETKSPPPAPSLDQIPDSATAPSGTNAASSLTAALRQAGFEAARKATDAKTKARNDILSASNTSTATDPSKTAVSPETIQKMDQSGPTGMPPPSGITSAAEAKEPESGTTSIQGKADTVSPTGPTGDIPTATTAQQNANTSIAIDSIGSEEEVLEGSGQANPPKSSLESSAHPPSSSDPPVPPAQILEEQTHNAMLSDESHHIHLANGKRIGTPITPSSSGTATPVDEPTTGTGDTRPPISAVSEAPGTELIEPSSVAADPEDEKAADEAAPVVPLAVKGTPARAAETGSLGKAGSRAGAGGVANPSATEEEGKEEGGEGVESTVEGTVEGQALPGTRTQEQEAGKGEMVGESVAD</sequence>
<evidence type="ECO:0000256" key="1">
    <source>
        <dbReference type="ARBA" id="ARBA00007764"/>
    </source>
</evidence>
<dbReference type="InterPro" id="IPR051033">
    <property type="entry name" value="SH3BGR"/>
</dbReference>
<dbReference type="PANTHER" id="PTHR12232:SF0">
    <property type="entry name" value="THIOREDOXIN DOMAIN-CONTAINING PROTEIN"/>
    <property type="match status" value="1"/>
</dbReference>
<feature type="compositionally biased region" description="Low complexity" evidence="2">
    <location>
        <begin position="273"/>
        <end position="283"/>
    </location>
</feature>
<dbReference type="PANTHER" id="PTHR12232">
    <property type="entry name" value="SH3 DOMAIN-BINDING GLUTAMIC ACID-RICH-LIKE PROTEIN"/>
    <property type="match status" value="1"/>
</dbReference>
<comment type="caution">
    <text evidence="3">The sequence shown here is derived from an EMBL/GenBank/DDBJ whole genome shotgun (WGS) entry which is preliminary data.</text>
</comment>
<feature type="compositionally biased region" description="Polar residues" evidence="2">
    <location>
        <begin position="250"/>
        <end position="266"/>
    </location>
</feature>
<protein>
    <submittedName>
        <fullName evidence="3">Uncharacterized protein</fullName>
    </submittedName>
</protein>
<evidence type="ECO:0000256" key="2">
    <source>
        <dbReference type="SAM" id="MobiDB-lite"/>
    </source>
</evidence>
<evidence type="ECO:0000313" key="4">
    <source>
        <dbReference type="Proteomes" id="UP001161017"/>
    </source>
</evidence>
<feature type="compositionally biased region" description="Polar residues" evidence="2">
    <location>
        <begin position="201"/>
        <end position="230"/>
    </location>
</feature>
<dbReference type="AlphaFoldDB" id="A0AA43QRH4"/>
<feature type="compositionally biased region" description="Low complexity" evidence="2">
    <location>
        <begin position="308"/>
        <end position="318"/>
    </location>
</feature>
<feature type="compositionally biased region" description="Low complexity" evidence="2">
    <location>
        <begin position="104"/>
        <end position="147"/>
    </location>
</feature>
<dbReference type="GO" id="GO:0005737">
    <property type="term" value="C:cytoplasm"/>
    <property type="evidence" value="ECO:0007669"/>
    <property type="project" value="TreeGrafter"/>
</dbReference>
<proteinExistence type="inferred from homology"/>
<accession>A0AA43QRH4</accession>
<name>A0AA43QRH4_9LECA</name>
<feature type="compositionally biased region" description="Polar residues" evidence="2">
    <location>
        <begin position="163"/>
        <end position="175"/>
    </location>
</feature>
<dbReference type="InterPro" id="IPR036249">
    <property type="entry name" value="Thioredoxin-like_sf"/>
</dbReference>
<dbReference type="Pfam" id="PF04908">
    <property type="entry name" value="SH3BGR"/>
    <property type="match status" value="1"/>
</dbReference>
<feature type="compositionally biased region" description="Low complexity" evidence="2">
    <location>
        <begin position="464"/>
        <end position="474"/>
    </location>
</feature>